<organism evidence="2 3">
    <name type="scientific">Hondaea fermentalgiana</name>
    <dbReference type="NCBI Taxonomy" id="2315210"/>
    <lineage>
        <taxon>Eukaryota</taxon>
        <taxon>Sar</taxon>
        <taxon>Stramenopiles</taxon>
        <taxon>Bigyra</taxon>
        <taxon>Labyrinthulomycetes</taxon>
        <taxon>Thraustochytrida</taxon>
        <taxon>Thraustochytriidae</taxon>
        <taxon>Hondaea</taxon>
    </lineage>
</organism>
<reference evidence="2 3" key="1">
    <citation type="submission" date="2017-12" db="EMBL/GenBank/DDBJ databases">
        <title>Sequencing, de novo assembly and annotation of complete genome of a new Thraustochytrid species, strain FCC1311.</title>
        <authorList>
            <person name="Sedici K."/>
            <person name="Godart F."/>
            <person name="Aiese Cigliano R."/>
            <person name="Sanseverino W."/>
            <person name="Barakat M."/>
            <person name="Ortet P."/>
            <person name="Marechal E."/>
            <person name="Cagnac O."/>
            <person name="Amato A."/>
        </authorList>
    </citation>
    <scope>NUCLEOTIDE SEQUENCE [LARGE SCALE GENOMIC DNA]</scope>
</reference>
<sequence length="270" mass="29674">MVVLEMEAAVDGRQFDRMGGFWIDNCKLLHLTTAEPLNPGRVAWSVERDVTPFARMLVGRSMPFDAILDIPNIVQGPYTGVINVTVRALIYYDPQRSMQLAPLPLVFPLRAPFRDPRSPLKGAIVSGTERLKLPPFRCEACGSSSVQLELALYSTGHGGAEEFYYLEAPGGSPFRELIVYLDGEPVAATVPFPVVYTGGINPLLWRPLSAILALNVPPYSLDLTPLAPLLGDGAEHYFEIGVLNNSKTGQWNIDPILLVSRMDVAQLCEH</sequence>
<evidence type="ECO:0000313" key="3">
    <source>
        <dbReference type="Proteomes" id="UP000241890"/>
    </source>
</evidence>
<keyword evidence="3" id="KW-1185">Reference proteome</keyword>
<feature type="domain" description="Peptide N-acetyl-beta-D-glucosaminyl asparaginase amidase A N-terminal" evidence="1">
    <location>
        <begin position="2"/>
        <end position="247"/>
    </location>
</feature>
<gene>
    <name evidence="2" type="ORF">FCC1311_025332</name>
</gene>
<name>A0A2R5G5I7_9STRA</name>
<dbReference type="Proteomes" id="UP000241890">
    <property type="component" value="Unassembled WGS sequence"/>
</dbReference>
<dbReference type="Pfam" id="PF12222">
    <property type="entry name" value="PNGaseA"/>
    <property type="match status" value="1"/>
</dbReference>
<dbReference type="InterPro" id="IPR021102">
    <property type="entry name" value="PNGase_A"/>
</dbReference>
<dbReference type="AlphaFoldDB" id="A0A2R5G5I7"/>
<dbReference type="OrthoDB" id="1612078at2759"/>
<dbReference type="InParanoid" id="A0A2R5G5I7"/>
<dbReference type="InterPro" id="IPR056948">
    <property type="entry name" value="PNGaseA_N"/>
</dbReference>
<proteinExistence type="predicted"/>
<evidence type="ECO:0000259" key="1">
    <source>
        <dbReference type="Pfam" id="PF12222"/>
    </source>
</evidence>
<dbReference type="PANTHER" id="PTHR31104">
    <property type="entry name" value="PEPTIDE-N4-(N-ACETYL-BETA-GLUCOSAMINYL)ASPARAGINE AMIDASE A PROTEIN"/>
    <property type="match status" value="1"/>
</dbReference>
<accession>A0A2R5G5I7</accession>
<dbReference type="EMBL" id="BEYU01000019">
    <property type="protein sequence ID" value="GBG26312.1"/>
    <property type="molecule type" value="Genomic_DNA"/>
</dbReference>
<comment type="caution">
    <text evidence="2">The sequence shown here is derived from an EMBL/GenBank/DDBJ whole genome shotgun (WGS) entry which is preliminary data.</text>
</comment>
<evidence type="ECO:0000313" key="2">
    <source>
        <dbReference type="EMBL" id="GBG26312.1"/>
    </source>
</evidence>
<protein>
    <submittedName>
        <fullName evidence="2">Peptide-N4-N-acetyl-beta-glucosaminylasparagine amidase A</fullName>
    </submittedName>
</protein>